<dbReference type="AlphaFoldDB" id="A0A9Q1IFT9"/>
<feature type="compositionally biased region" description="Low complexity" evidence="1">
    <location>
        <begin position="142"/>
        <end position="153"/>
    </location>
</feature>
<evidence type="ECO:0000256" key="1">
    <source>
        <dbReference type="SAM" id="MobiDB-lite"/>
    </source>
</evidence>
<comment type="caution">
    <text evidence="3">The sequence shown here is derived from an EMBL/GenBank/DDBJ whole genome shotgun (WGS) entry which is preliminary data.</text>
</comment>
<evidence type="ECO:0000313" key="4">
    <source>
        <dbReference type="Proteomes" id="UP001152622"/>
    </source>
</evidence>
<name>A0A9Q1IFT9_SYNKA</name>
<feature type="domain" description="DPF1-3 N-terminal" evidence="2">
    <location>
        <begin position="22"/>
        <end position="62"/>
    </location>
</feature>
<feature type="region of interest" description="Disordered" evidence="1">
    <location>
        <begin position="57"/>
        <end position="174"/>
    </location>
</feature>
<proteinExistence type="predicted"/>
<dbReference type="InterPro" id="IPR025750">
    <property type="entry name" value="DPF1-3_N"/>
</dbReference>
<dbReference type="EMBL" id="JAINUF010000018">
    <property type="protein sequence ID" value="KAJ8337966.1"/>
    <property type="molecule type" value="Genomic_DNA"/>
</dbReference>
<organism evidence="3 4">
    <name type="scientific">Synaphobranchus kaupii</name>
    <name type="common">Kaup's arrowtooth eel</name>
    <dbReference type="NCBI Taxonomy" id="118154"/>
    <lineage>
        <taxon>Eukaryota</taxon>
        <taxon>Metazoa</taxon>
        <taxon>Chordata</taxon>
        <taxon>Craniata</taxon>
        <taxon>Vertebrata</taxon>
        <taxon>Euteleostomi</taxon>
        <taxon>Actinopterygii</taxon>
        <taxon>Neopterygii</taxon>
        <taxon>Teleostei</taxon>
        <taxon>Anguilliformes</taxon>
        <taxon>Synaphobranchidae</taxon>
        <taxon>Synaphobranchus</taxon>
    </lineage>
</organism>
<dbReference type="Proteomes" id="UP001152622">
    <property type="component" value="Chromosome 18"/>
</dbReference>
<sequence>MAAVVENVVKVLGEQYYKDAMEQPGVAQSNCYIWMEKRHRGPGIAPGQLYTYPARRWRKKRRSHPPEDPPPCFPSPQSRGGAGAEEGRGGSCRWQQLGSPAEGRAPGKARHPGTAGPRGRAQPARVHWRDPTIPPPALGRESWSLTTSWTTWTMKTMRKIPPRDEEKGRERAAG</sequence>
<evidence type="ECO:0000313" key="3">
    <source>
        <dbReference type="EMBL" id="KAJ8337966.1"/>
    </source>
</evidence>
<evidence type="ECO:0000259" key="2">
    <source>
        <dbReference type="Pfam" id="PF14051"/>
    </source>
</evidence>
<reference evidence="3" key="1">
    <citation type="journal article" date="2023" name="Science">
        <title>Genome structures resolve the early diversification of teleost fishes.</title>
        <authorList>
            <person name="Parey E."/>
            <person name="Louis A."/>
            <person name="Montfort J."/>
            <person name="Bouchez O."/>
            <person name="Roques C."/>
            <person name="Iampietro C."/>
            <person name="Lluch J."/>
            <person name="Castinel A."/>
            <person name="Donnadieu C."/>
            <person name="Desvignes T."/>
            <person name="Floi Bucao C."/>
            <person name="Jouanno E."/>
            <person name="Wen M."/>
            <person name="Mejri S."/>
            <person name="Dirks R."/>
            <person name="Jansen H."/>
            <person name="Henkel C."/>
            <person name="Chen W.J."/>
            <person name="Zahm M."/>
            <person name="Cabau C."/>
            <person name="Klopp C."/>
            <person name="Thompson A.W."/>
            <person name="Robinson-Rechavi M."/>
            <person name="Braasch I."/>
            <person name="Lecointre G."/>
            <person name="Bobe J."/>
            <person name="Postlethwait J.H."/>
            <person name="Berthelot C."/>
            <person name="Roest Crollius H."/>
            <person name="Guiguen Y."/>
        </authorList>
    </citation>
    <scope>NUCLEOTIDE SEQUENCE</scope>
    <source>
        <strain evidence="3">WJC10195</strain>
    </source>
</reference>
<protein>
    <recommendedName>
        <fullName evidence="2">DPF1-3 N-terminal domain-containing protein</fullName>
    </recommendedName>
</protein>
<dbReference type="Pfam" id="PF14051">
    <property type="entry name" value="DPF1-3_N"/>
    <property type="match status" value="1"/>
</dbReference>
<dbReference type="OrthoDB" id="1903104at2759"/>
<gene>
    <name evidence="3" type="ORF">SKAU_G00369320</name>
</gene>
<keyword evidence="4" id="KW-1185">Reference proteome</keyword>
<accession>A0A9Q1IFT9</accession>
<feature type="compositionally biased region" description="Basic and acidic residues" evidence="1">
    <location>
        <begin position="161"/>
        <end position="174"/>
    </location>
</feature>